<evidence type="ECO:0000256" key="5">
    <source>
        <dbReference type="SAM" id="SignalP"/>
    </source>
</evidence>
<comment type="similarity">
    <text evidence="1">Belongs to the leucine-binding protein family.</text>
</comment>
<protein>
    <submittedName>
        <fullName evidence="7">Branched chain amino acid ABC transporter substrate-binding protein</fullName>
    </submittedName>
</protein>
<dbReference type="InterPro" id="IPR028081">
    <property type="entry name" value="Leu-bd"/>
</dbReference>
<sequence length="375" mass="39704">MNKMLKRVFLASALTAAFGTPALAADEIKIGLGAPMTGGSAAFGKQLQTGAQAAIEAINANGGVNGKQLKLVTVDDACDPKQAVAAANRLVDQEKVTAVIGHFCSSSTIPASEIYDEANILNITPASTNPKVTERDLSTILRTCGRDDQQGEVDAQFMKNVLKVERVAIINDKDTYGVGLANATRDAAKKLGIEVVLEDGVTRGERDYNALVTKIKGANVDAVFFGGLYAEAGVLVKQMRQQGLKIPFISDDGIADPAFVTAAGGIQNAEGVYMSFLKDPRNDPASKGVVDALKKSGSDAEGFTLYSYAAVQAVAAALTANKDETDGTKLADWLKANPVPTVTGNKGWDDKGDLKSNDFVLYVWNKDGKYVEYKQ</sequence>
<dbReference type="InterPro" id="IPR000709">
    <property type="entry name" value="Leu_Ile_Val-bd"/>
</dbReference>
<dbReference type="EMBL" id="DOEK01000036">
    <property type="protein sequence ID" value="HBP31257.1"/>
    <property type="molecule type" value="Genomic_DNA"/>
</dbReference>
<dbReference type="PANTHER" id="PTHR47151">
    <property type="entry name" value="LEU/ILE/VAL-BINDING ABC TRANSPORTER SUBUNIT"/>
    <property type="match status" value="1"/>
</dbReference>
<feature type="chain" id="PRO_5016984102" evidence="5">
    <location>
        <begin position="25"/>
        <end position="375"/>
    </location>
</feature>
<name>A0A356LJV3_9BURK</name>
<feature type="domain" description="Leucine-binding protein" evidence="6">
    <location>
        <begin position="27"/>
        <end position="369"/>
    </location>
</feature>
<evidence type="ECO:0000313" key="8">
    <source>
        <dbReference type="Proteomes" id="UP000264036"/>
    </source>
</evidence>
<gene>
    <name evidence="7" type="ORF">DD666_17850</name>
</gene>
<evidence type="ECO:0000256" key="1">
    <source>
        <dbReference type="ARBA" id="ARBA00010062"/>
    </source>
</evidence>
<keyword evidence="4" id="KW-0029">Amino-acid transport</keyword>
<dbReference type="InterPro" id="IPR028082">
    <property type="entry name" value="Peripla_BP_I"/>
</dbReference>
<dbReference type="PRINTS" id="PR00337">
    <property type="entry name" value="LEUILEVALBP"/>
</dbReference>
<organism evidence="7 8">
    <name type="scientific">Advenella kashmirensis</name>
    <dbReference type="NCBI Taxonomy" id="310575"/>
    <lineage>
        <taxon>Bacteria</taxon>
        <taxon>Pseudomonadati</taxon>
        <taxon>Pseudomonadota</taxon>
        <taxon>Betaproteobacteria</taxon>
        <taxon>Burkholderiales</taxon>
        <taxon>Alcaligenaceae</taxon>
    </lineage>
</organism>
<dbReference type="CDD" id="cd06342">
    <property type="entry name" value="PBP1_ABC_LIVBP-like"/>
    <property type="match status" value="1"/>
</dbReference>
<accession>A0A356LJV3</accession>
<evidence type="ECO:0000256" key="3">
    <source>
        <dbReference type="ARBA" id="ARBA00022729"/>
    </source>
</evidence>
<proteinExistence type="inferred from homology"/>
<evidence type="ECO:0000313" key="7">
    <source>
        <dbReference type="EMBL" id="HBP31257.1"/>
    </source>
</evidence>
<dbReference type="GO" id="GO:0006865">
    <property type="term" value="P:amino acid transport"/>
    <property type="evidence" value="ECO:0007669"/>
    <property type="project" value="UniProtKB-KW"/>
</dbReference>
<dbReference type="SUPFAM" id="SSF53822">
    <property type="entry name" value="Periplasmic binding protein-like I"/>
    <property type="match status" value="1"/>
</dbReference>
<dbReference type="PANTHER" id="PTHR47151:SF2">
    <property type="entry name" value="AMINO ACID BINDING PROTEIN"/>
    <property type="match status" value="1"/>
</dbReference>
<dbReference type="Proteomes" id="UP000264036">
    <property type="component" value="Unassembled WGS sequence"/>
</dbReference>
<dbReference type="Gene3D" id="3.40.50.2300">
    <property type="match status" value="2"/>
</dbReference>
<evidence type="ECO:0000256" key="2">
    <source>
        <dbReference type="ARBA" id="ARBA00022448"/>
    </source>
</evidence>
<evidence type="ECO:0000259" key="6">
    <source>
        <dbReference type="Pfam" id="PF13458"/>
    </source>
</evidence>
<reference evidence="7 8" key="1">
    <citation type="journal article" date="2018" name="Nat. Biotechnol.">
        <title>A standardized bacterial taxonomy based on genome phylogeny substantially revises the tree of life.</title>
        <authorList>
            <person name="Parks D.H."/>
            <person name="Chuvochina M."/>
            <person name="Waite D.W."/>
            <person name="Rinke C."/>
            <person name="Skarshewski A."/>
            <person name="Chaumeil P.A."/>
            <person name="Hugenholtz P."/>
        </authorList>
    </citation>
    <scope>NUCLEOTIDE SEQUENCE [LARGE SCALE GENOMIC DNA]</scope>
    <source>
        <strain evidence="7">UBA10707</strain>
    </source>
</reference>
<dbReference type="Pfam" id="PF13458">
    <property type="entry name" value="Peripla_BP_6"/>
    <property type="match status" value="1"/>
</dbReference>
<comment type="caution">
    <text evidence="7">The sequence shown here is derived from an EMBL/GenBank/DDBJ whole genome shotgun (WGS) entry which is preliminary data.</text>
</comment>
<keyword evidence="3 5" id="KW-0732">Signal</keyword>
<keyword evidence="2" id="KW-0813">Transport</keyword>
<evidence type="ECO:0000256" key="4">
    <source>
        <dbReference type="ARBA" id="ARBA00022970"/>
    </source>
</evidence>
<dbReference type="AlphaFoldDB" id="A0A356LJV3"/>
<feature type="signal peptide" evidence="5">
    <location>
        <begin position="1"/>
        <end position="24"/>
    </location>
</feature>